<reference evidence="5 6" key="1">
    <citation type="submission" date="2016-12" db="EMBL/GenBank/DDBJ databases">
        <authorList>
            <person name="Song W.-J."/>
            <person name="Kurnit D.M."/>
        </authorList>
    </citation>
    <scope>NUCLEOTIDE SEQUENCE [LARGE SCALE GENOMIC DNA]</scope>
    <source>
        <strain evidence="5 6">HSG9</strain>
    </source>
</reference>
<gene>
    <name evidence="5" type="ORF">BUL40_10725</name>
</gene>
<organism evidence="5 6">
    <name type="scientific">Croceivirga radicis</name>
    <dbReference type="NCBI Taxonomy" id="1929488"/>
    <lineage>
        <taxon>Bacteria</taxon>
        <taxon>Pseudomonadati</taxon>
        <taxon>Bacteroidota</taxon>
        <taxon>Flavobacteriia</taxon>
        <taxon>Flavobacteriales</taxon>
        <taxon>Flavobacteriaceae</taxon>
        <taxon>Croceivirga</taxon>
    </lineage>
</organism>
<dbReference type="RefSeq" id="WP_080319265.1">
    <property type="nucleotide sequence ID" value="NZ_MTBC01000006.1"/>
</dbReference>
<dbReference type="InterPro" id="IPR004381">
    <property type="entry name" value="Glycerate_kinase"/>
</dbReference>
<dbReference type="EMBL" id="MTBC01000006">
    <property type="protein sequence ID" value="OQD42584.1"/>
    <property type="molecule type" value="Genomic_DNA"/>
</dbReference>
<dbReference type="PIRSF" id="PIRSF006078">
    <property type="entry name" value="GlxK"/>
    <property type="match status" value="1"/>
</dbReference>
<comment type="caution">
    <text evidence="5">The sequence shown here is derived from an EMBL/GenBank/DDBJ whole genome shotgun (WGS) entry which is preliminary data.</text>
</comment>
<keyword evidence="2 4" id="KW-0808">Transferase</keyword>
<comment type="similarity">
    <text evidence="1 4">Belongs to the glycerate kinase type-1 family.</text>
</comment>
<dbReference type="InterPro" id="IPR036129">
    <property type="entry name" value="Glycerate_kinase_sf"/>
</dbReference>
<dbReference type="GO" id="GO:0008887">
    <property type="term" value="F:glycerate kinase activity"/>
    <property type="evidence" value="ECO:0007669"/>
    <property type="project" value="UniProtKB-UniRule"/>
</dbReference>
<proteinExistence type="inferred from homology"/>
<keyword evidence="6" id="KW-1185">Reference proteome</keyword>
<evidence type="ECO:0000256" key="4">
    <source>
        <dbReference type="PIRNR" id="PIRNR006078"/>
    </source>
</evidence>
<dbReference type="Gene3D" id="3.90.1510.10">
    <property type="entry name" value="Glycerate kinase, domain 2"/>
    <property type="match status" value="1"/>
</dbReference>
<dbReference type="GO" id="GO:0031388">
    <property type="term" value="P:organic acid phosphorylation"/>
    <property type="evidence" value="ECO:0007669"/>
    <property type="project" value="UniProtKB-UniRule"/>
</dbReference>
<evidence type="ECO:0000256" key="3">
    <source>
        <dbReference type="ARBA" id="ARBA00022777"/>
    </source>
</evidence>
<evidence type="ECO:0000256" key="2">
    <source>
        <dbReference type="ARBA" id="ARBA00022679"/>
    </source>
</evidence>
<dbReference type="PANTHER" id="PTHR21599">
    <property type="entry name" value="GLYCERATE KINASE"/>
    <property type="match status" value="1"/>
</dbReference>
<dbReference type="Proteomes" id="UP000191680">
    <property type="component" value="Unassembled WGS sequence"/>
</dbReference>
<dbReference type="OrthoDB" id="9774290at2"/>
<dbReference type="InterPro" id="IPR018197">
    <property type="entry name" value="Glycerate_kinase_RE-like"/>
</dbReference>
<evidence type="ECO:0000256" key="1">
    <source>
        <dbReference type="ARBA" id="ARBA00006284"/>
    </source>
</evidence>
<dbReference type="Gene3D" id="3.40.50.10350">
    <property type="entry name" value="Glycerate kinase, domain 1"/>
    <property type="match status" value="1"/>
</dbReference>
<name>A0A1V6LQW7_9FLAO</name>
<sequence length="380" mass="40599">MKFVIAPDKFKGSITSFEFCELAEMVLLEHFPKAAILKLPLADGGDGTIEIVKHYLGGERIIAQVSDPLFRPISASYIWSESIQTAYIEMAEASGHHLLSTEELNCMETTSLGTGELILDALERGATTIYLGIGGSATNDGGLGMAQALGYQFLDAQNKPINPIGKNLFQVSSIDTSKCNPLLKKCMFKVACDVDNPFYGPNGAAFVYGPQKGATPENVAFLDQGLQHFSNVLKQTFGTDVQKLPGAGAAGGIGGGAHIFLDATLVSGVNLLKEMAQFDEKITDADWIITGEGQLDAQTLSGKTINGVLASALKQNIPVAAFCGAVRLSKEQQQKLGLTYIKAILTEVVDLPTAMANGKENLQKALYNFCNVLKQYHSPG</sequence>
<evidence type="ECO:0000313" key="5">
    <source>
        <dbReference type="EMBL" id="OQD42584.1"/>
    </source>
</evidence>
<keyword evidence="3 4" id="KW-0418">Kinase</keyword>
<protein>
    <submittedName>
        <fullName evidence="5">Glycerate kinase</fullName>
    </submittedName>
</protein>
<dbReference type="AlphaFoldDB" id="A0A1V6LQW7"/>
<dbReference type="SUPFAM" id="SSF110738">
    <property type="entry name" value="Glycerate kinase I"/>
    <property type="match status" value="1"/>
</dbReference>
<accession>A0A1V6LQW7</accession>
<dbReference type="InterPro" id="IPR018193">
    <property type="entry name" value="Glyc_kinase_flavodox-like_fold"/>
</dbReference>
<evidence type="ECO:0000313" key="6">
    <source>
        <dbReference type="Proteomes" id="UP000191680"/>
    </source>
</evidence>
<dbReference type="Pfam" id="PF02595">
    <property type="entry name" value="Gly_kinase"/>
    <property type="match status" value="1"/>
</dbReference>
<dbReference type="NCBIfam" id="TIGR00045">
    <property type="entry name" value="glycerate kinase"/>
    <property type="match status" value="1"/>
</dbReference>
<dbReference type="PANTHER" id="PTHR21599:SF0">
    <property type="entry name" value="GLYCERATE KINASE"/>
    <property type="match status" value="1"/>
</dbReference>